<dbReference type="PRINTS" id="PR00702">
    <property type="entry name" value="ACRIFLAVINRP"/>
</dbReference>
<keyword evidence="1" id="KW-0812">Transmembrane</keyword>
<dbReference type="Gene3D" id="3.30.70.1430">
    <property type="entry name" value="Multidrug efflux transporter AcrB pore domain"/>
    <property type="match status" value="2"/>
</dbReference>
<evidence type="ECO:0000313" key="2">
    <source>
        <dbReference type="EMBL" id="BCS98643.1"/>
    </source>
</evidence>
<dbReference type="RefSeq" id="WP_236890027.1">
    <property type="nucleotide sequence ID" value="NZ_AP024488.1"/>
</dbReference>
<dbReference type="Pfam" id="PF00873">
    <property type="entry name" value="ACR_tran"/>
    <property type="match status" value="1"/>
</dbReference>
<dbReference type="Gene3D" id="1.20.1640.10">
    <property type="entry name" value="Multidrug efflux transporter AcrB transmembrane domain"/>
    <property type="match status" value="2"/>
</dbReference>
<dbReference type="InterPro" id="IPR001036">
    <property type="entry name" value="Acrflvin-R"/>
</dbReference>
<reference evidence="2 3" key="1">
    <citation type="submission" date="2021-02" db="EMBL/GenBank/DDBJ databases">
        <title>Complete genome of Desulfoluna sp. strain ASN36.</title>
        <authorList>
            <person name="Takahashi A."/>
            <person name="Kojima H."/>
            <person name="Fukui M."/>
        </authorList>
    </citation>
    <scope>NUCLEOTIDE SEQUENCE [LARGE SCALE GENOMIC DNA]</scope>
    <source>
        <strain evidence="2 3">ASN36</strain>
    </source>
</reference>
<feature type="transmembrane region" description="Helical" evidence="1">
    <location>
        <begin position="958"/>
        <end position="978"/>
    </location>
</feature>
<dbReference type="Gene3D" id="3.30.2090.10">
    <property type="entry name" value="Multidrug efflux transporter AcrB TolC docking domain, DN and DC subdomains"/>
    <property type="match status" value="2"/>
</dbReference>
<evidence type="ECO:0000256" key="1">
    <source>
        <dbReference type="SAM" id="Phobius"/>
    </source>
</evidence>
<dbReference type="Gene3D" id="3.30.70.1440">
    <property type="entry name" value="Multidrug efflux transporter AcrB pore domain"/>
    <property type="match status" value="1"/>
</dbReference>
<dbReference type="Gene3D" id="3.30.70.1320">
    <property type="entry name" value="Multidrug efflux transporter AcrB pore domain like"/>
    <property type="match status" value="1"/>
</dbReference>
<feature type="transmembrane region" description="Helical" evidence="1">
    <location>
        <begin position="12"/>
        <end position="30"/>
    </location>
</feature>
<sequence>MNVIKSALKNHHIVTVLSIIILIIGIEALLTMPRRATPKITIYKGLVVAFYPGATTLQVENQLTRKLERQLFSYGEVNQEKTTSETRDGYVVITVALHEWVKDTEGFWSKLKLSLSQYKKLSLPPSVIGPVVDSDFGDTVALLISIDSDKRSYHELKTYLERVEDALRTVKGTGRITIFGYQDEQISVSADSHALSKYGLSLAQLVTVLKTQNAVSYSGHIETELSTLPIHASGLYSSVAQVKNQQIFVSPEGNFLRVRDVADVKREMKEPTSKIRINGKENNTLILSLQMQPDYNIVAFGKRIQAKLAESTQHFPSDIHFTTINNQPEVVARSIDDFIREFFIAVGAVIFVTMLLLPFRVASIAAMAIPITIAVTFAMLDLIGIELHEVSLASLIVVLGMVVDDAIVIADNYVEKLDEGESTWDAAWKSASELFVPVLTATLAIITAFLPLLFFLEGSVGDFIYALPITVLIALLSSFAVAMLITPLLCHTFIKKGLKTDTSKNGFNFLDMIQRVYDKTISSAINHPRITVTFGILVVVAGGLLLLDVRQKFFPAAERAQFVIEVNMARNTKLEVTDAAVKRLEDLISGDDRITDYASFVGTSPPRVYYSFAPKFPRESYGLLLVNTTSVEAVGELIDSYHKKAEALVPGGRVNMMGFQQGIPVDAPVEVRITGYETDKLKEIGNRVKEIMKGAKGSRQVHTDMYDSYYLGLNINDTIANKLGFTSGIIAGQVATGFSGLPVSSMLEGEESIDITLRLNKESRKDFDDLKNMEIVSPVTRSSVPIREVAALRPTWQTGQIAHKNGVRTLTVGAFTKGTLLPSDVLSEIRPAIDKLELPPGYRIEYGGEYEGKVSTFSQMAKALVVSVILIYLILLFQFKNSREPFIVMLAIPLTLFGAILGLIITDNPFGFTAFVGLTSLVGIVIRNSIILVDYADELVQKEKLDRREAAMLAGSRRLRPIFLTSMAAAVGVLPMIVSGSPLWAPLASVFSVGVIFSMVMTLIIIPVIYVLLMGNAYESR</sequence>
<evidence type="ECO:0000313" key="3">
    <source>
        <dbReference type="Proteomes" id="UP001320148"/>
    </source>
</evidence>
<feature type="transmembrane region" description="Helical" evidence="1">
    <location>
        <begin position="365"/>
        <end position="385"/>
    </location>
</feature>
<proteinExistence type="predicted"/>
<feature type="transmembrane region" description="Helical" evidence="1">
    <location>
        <begin position="392"/>
        <end position="414"/>
    </location>
</feature>
<organism evidence="2 3">
    <name type="scientific">Desulfoluna limicola</name>
    <dbReference type="NCBI Taxonomy" id="2810562"/>
    <lineage>
        <taxon>Bacteria</taxon>
        <taxon>Pseudomonadati</taxon>
        <taxon>Thermodesulfobacteriota</taxon>
        <taxon>Desulfobacteria</taxon>
        <taxon>Desulfobacterales</taxon>
        <taxon>Desulfolunaceae</taxon>
        <taxon>Desulfoluna</taxon>
    </lineage>
</organism>
<dbReference type="PANTHER" id="PTHR32063">
    <property type="match status" value="1"/>
</dbReference>
<dbReference type="EMBL" id="AP024488">
    <property type="protein sequence ID" value="BCS98643.1"/>
    <property type="molecule type" value="Genomic_DNA"/>
</dbReference>
<dbReference type="PANTHER" id="PTHR32063:SF18">
    <property type="entry name" value="CATION EFFLUX SYSTEM PROTEIN"/>
    <property type="match status" value="1"/>
</dbReference>
<feature type="transmembrane region" description="Helical" evidence="1">
    <location>
        <begin position="342"/>
        <end position="359"/>
    </location>
</feature>
<feature type="transmembrane region" description="Helical" evidence="1">
    <location>
        <begin position="990"/>
        <end position="1013"/>
    </location>
</feature>
<keyword evidence="1" id="KW-0472">Membrane</keyword>
<feature type="transmembrane region" description="Helical" evidence="1">
    <location>
        <begin position="886"/>
        <end position="906"/>
    </location>
</feature>
<dbReference type="SUPFAM" id="SSF82714">
    <property type="entry name" value="Multidrug efflux transporter AcrB TolC docking domain, DN and DC subdomains"/>
    <property type="match status" value="2"/>
</dbReference>
<dbReference type="SUPFAM" id="SSF82693">
    <property type="entry name" value="Multidrug efflux transporter AcrB pore domain, PN1, PN2, PC1 and PC2 subdomains"/>
    <property type="match status" value="2"/>
</dbReference>
<name>A0ABM7PM94_9BACT</name>
<protein>
    <submittedName>
        <fullName evidence="2">Transporter</fullName>
    </submittedName>
</protein>
<dbReference type="Proteomes" id="UP001320148">
    <property type="component" value="Chromosome"/>
</dbReference>
<keyword evidence="3" id="KW-1185">Reference proteome</keyword>
<gene>
    <name evidence="2" type="ORF">DSLASN_42750</name>
</gene>
<feature type="transmembrane region" description="Helical" evidence="1">
    <location>
        <begin position="860"/>
        <end position="879"/>
    </location>
</feature>
<feature type="transmembrane region" description="Helical" evidence="1">
    <location>
        <begin position="463"/>
        <end position="485"/>
    </location>
</feature>
<keyword evidence="1" id="KW-1133">Transmembrane helix</keyword>
<dbReference type="SUPFAM" id="SSF82866">
    <property type="entry name" value="Multidrug efflux transporter AcrB transmembrane domain"/>
    <property type="match status" value="2"/>
</dbReference>
<dbReference type="InterPro" id="IPR027463">
    <property type="entry name" value="AcrB_DN_DC_subdom"/>
</dbReference>
<feature type="transmembrane region" description="Helical" evidence="1">
    <location>
        <begin position="912"/>
        <end position="937"/>
    </location>
</feature>
<accession>A0ABM7PM94</accession>
<feature type="transmembrane region" description="Helical" evidence="1">
    <location>
        <begin position="434"/>
        <end position="456"/>
    </location>
</feature>